<feature type="transmembrane region" description="Helical" evidence="1">
    <location>
        <begin position="257"/>
        <end position="275"/>
    </location>
</feature>
<comment type="caution">
    <text evidence="2">The sequence shown here is derived from an EMBL/GenBank/DDBJ whole genome shotgun (WGS) entry which is preliminary data.</text>
</comment>
<dbReference type="Proteomes" id="UP000715651">
    <property type="component" value="Unassembled WGS sequence"/>
</dbReference>
<feature type="transmembrane region" description="Helical" evidence="1">
    <location>
        <begin position="73"/>
        <end position="94"/>
    </location>
</feature>
<reference evidence="2" key="2">
    <citation type="submission" date="2021-09" db="EMBL/GenBank/DDBJ databases">
        <authorList>
            <person name="Gilroy R."/>
        </authorList>
    </citation>
    <scope>NUCLEOTIDE SEQUENCE</scope>
    <source>
        <strain evidence="2">578</strain>
    </source>
</reference>
<sequence length="288" mass="33600">MKKPNYLYSMLIASCIWFGLFLMGWFLYLSLNSAEYISLDSSWLILGVPLIAFLCDSLFHAIKKVPVTIPERLSQLVGILLADLFLPFMLYDWFEKTSYQRDLWDAFLYLCAASCYYLLFSSWPFLYQVKLLLSSLGNKKTSRISQFSLFFFKCFSSAVVVGAMAMFFSIIFIHSARSDLSILQAMFLSAIIIYAVEPFYLFVVLFLELIRYPRNVMHRFARISALTLFYFLPILLYSIPAFPQQRWEWFSDFSSYGLSWLFLFITICGLHDCAIRNHHISKSIHSSN</sequence>
<keyword evidence="1" id="KW-0812">Transmembrane</keyword>
<accession>A0A921FUZ2</accession>
<dbReference type="EMBL" id="DYWK01000007">
    <property type="protein sequence ID" value="HJF18565.1"/>
    <property type="molecule type" value="Genomic_DNA"/>
</dbReference>
<evidence type="ECO:0000256" key="1">
    <source>
        <dbReference type="SAM" id="Phobius"/>
    </source>
</evidence>
<feature type="transmembrane region" description="Helical" evidence="1">
    <location>
        <begin position="147"/>
        <end position="173"/>
    </location>
</feature>
<keyword evidence="1" id="KW-1133">Transmembrane helix</keyword>
<evidence type="ECO:0000313" key="3">
    <source>
        <dbReference type="Proteomes" id="UP000715651"/>
    </source>
</evidence>
<dbReference type="PROSITE" id="PS51257">
    <property type="entry name" value="PROKAR_LIPOPROTEIN"/>
    <property type="match status" value="1"/>
</dbReference>
<feature type="transmembrane region" description="Helical" evidence="1">
    <location>
        <begin position="43"/>
        <end position="61"/>
    </location>
</feature>
<name>A0A921FUZ2_9BIFI</name>
<dbReference type="AlphaFoldDB" id="A0A921FUZ2"/>
<protein>
    <submittedName>
        <fullName evidence="2">Uncharacterized protein</fullName>
    </submittedName>
</protein>
<feature type="transmembrane region" description="Helical" evidence="1">
    <location>
        <begin position="185"/>
        <end position="207"/>
    </location>
</feature>
<feature type="transmembrane region" description="Helical" evidence="1">
    <location>
        <begin position="219"/>
        <end position="237"/>
    </location>
</feature>
<feature type="transmembrane region" description="Helical" evidence="1">
    <location>
        <begin position="106"/>
        <end position="126"/>
    </location>
</feature>
<gene>
    <name evidence="2" type="ORF">K8U78_05415</name>
</gene>
<feature type="transmembrane region" description="Helical" evidence="1">
    <location>
        <begin position="7"/>
        <end position="31"/>
    </location>
</feature>
<evidence type="ECO:0000313" key="2">
    <source>
        <dbReference type="EMBL" id="HJF18565.1"/>
    </source>
</evidence>
<organism evidence="2 3">
    <name type="scientific">Aeriscardovia aeriphila</name>
    <dbReference type="NCBI Taxonomy" id="218139"/>
    <lineage>
        <taxon>Bacteria</taxon>
        <taxon>Bacillati</taxon>
        <taxon>Actinomycetota</taxon>
        <taxon>Actinomycetes</taxon>
        <taxon>Bifidobacteriales</taxon>
        <taxon>Bifidobacteriaceae</taxon>
        <taxon>Aeriscardovia</taxon>
    </lineage>
</organism>
<keyword evidence="1" id="KW-0472">Membrane</keyword>
<proteinExistence type="predicted"/>
<reference evidence="2" key="1">
    <citation type="journal article" date="2021" name="PeerJ">
        <title>Extensive microbial diversity within the chicken gut microbiome revealed by metagenomics and culture.</title>
        <authorList>
            <person name="Gilroy R."/>
            <person name="Ravi A."/>
            <person name="Getino M."/>
            <person name="Pursley I."/>
            <person name="Horton D.L."/>
            <person name="Alikhan N.F."/>
            <person name="Baker D."/>
            <person name="Gharbi K."/>
            <person name="Hall N."/>
            <person name="Watson M."/>
            <person name="Adriaenssens E.M."/>
            <person name="Foster-Nyarko E."/>
            <person name="Jarju S."/>
            <person name="Secka A."/>
            <person name="Antonio M."/>
            <person name="Oren A."/>
            <person name="Chaudhuri R.R."/>
            <person name="La Ragione R."/>
            <person name="Hildebrand F."/>
            <person name="Pallen M.J."/>
        </authorList>
    </citation>
    <scope>NUCLEOTIDE SEQUENCE</scope>
    <source>
        <strain evidence="2">578</strain>
    </source>
</reference>